<dbReference type="OrthoDB" id="1675410at2"/>
<dbReference type="PANTHER" id="PTHR34975">
    <property type="entry name" value="SPORE GERMINATION PROTEIN A2"/>
    <property type="match status" value="1"/>
</dbReference>
<comment type="subcellular location">
    <subcellularLocation>
        <location evidence="1">Membrane</location>
        <topology evidence="1">Multi-pass membrane protein</topology>
    </subcellularLocation>
</comment>
<proteinExistence type="inferred from homology"/>
<evidence type="ECO:0000256" key="8">
    <source>
        <dbReference type="SAM" id="Phobius"/>
    </source>
</evidence>
<feature type="transmembrane region" description="Helical" evidence="8">
    <location>
        <begin position="179"/>
        <end position="200"/>
    </location>
</feature>
<protein>
    <submittedName>
        <fullName evidence="9">Spore germination protein (Amino acid permease)</fullName>
    </submittedName>
</protein>
<feature type="transmembrane region" description="Helical" evidence="8">
    <location>
        <begin position="138"/>
        <end position="159"/>
    </location>
</feature>
<evidence type="ECO:0000256" key="3">
    <source>
        <dbReference type="ARBA" id="ARBA00022448"/>
    </source>
</evidence>
<dbReference type="Pfam" id="PF03845">
    <property type="entry name" value="Spore_permease"/>
    <property type="match status" value="1"/>
</dbReference>
<keyword evidence="6 8" id="KW-1133">Transmembrane helix</keyword>
<dbReference type="GO" id="GO:0009847">
    <property type="term" value="P:spore germination"/>
    <property type="evidence" value="ECO:0007669"/>
    <property type="project" value="InterPro"/>
</dbReference>
<evidence type="ECO:0000256" key="6">
    <source>
        <dbReference type="ARBA" id="ARBA00022989"/>
    </source>
</evidence>
<feature type="transmembrane region" description="Helical" evidence="8">
    <location>
        <begin position="262"/>
        <end position="287"/>
    </location>
</feature>
<dbReference type="EMBL" id="ABIL02000005">
    <property type="protein sequence ID" value="EDS72729.1"/>
    <property type="molecule type" value="Genomic_DNA"/>
</dbReference>
<reference evidence="9" key="1">
    <citation type="submission" date="2008-01" db="EMBL/GenBank/DDBJ databases">
        <authorList>
            <person name="Fulton L."/>
            <person name="Clifton S."/>
            <person name="Fulton B."/>
            <person name="Xu J."/>
            <person name="Minx P."/>
            <person name="Pepin K.H."/>
            <person name="Johnson M."/>
            <person name="Thiruvilangam P."/>
            <person name="Bhonagiri V."/>
            <person name="Nash W.E."/>
            <person name="Mardis E.R."/>
            <person name="Wilson R.K."/>
        </authorList>
    </citation>
    <scope>NUCLEOTIDE SEQUENCE [LARGE SCALE GENOMIC DNA]</scope>
    <source>
        <strain evidence="9">DSM 17244</strain>
    </source>
</reference>
<keyword evidence="10" id="KW-1185">Reference proteome</keyword>
<keyword evidence="3" id="KW-0813">Transport</keyword>
<organism evidence="9 10">
    <name type="scientific">Anaerofustis stercorihominis DSM 17244</name>
    <dbReference type="NCBI Taxonomy" id="445971"/>
    <lineage>
        <taxon>Bacteria</taxon>
        <taxon>Bacillati</taxon>
        <taxon>Bacillota</taxon>
        <taxon>Clostridia</taxon>
        <taxon>Eubacteriales</taxon>
        <taxon>Eubacteriaceae</taxon>
        <taxon>Anaerofustis</taxon>
    </lineage>
</organism>
<evidence type="ECO:0000256" key="2">
    <source>
        <dbReference type="ARBA" id="ARBA00007998"/>
    </source>
</evidence>
<evidence type="ECO:0000313" key="9">
    <source>
        <dbReference type="EMBL" id="EDS72729.1"/>
    </source>
</evidence>
<dbReference type="STRING" id="445971.ANASTE_00439"/>
<dbReference type="PANTHER" id="PTHR34975:SF2">
    <property type="entry name" value="SPORE GERMINATION PROTEIN A2"/>
    <property type="match status" value="1"/>
</dbReference>
<dbReference type="HOGENOM" id="CLU_777653_0_0_9"/>
<comment type="similarity">
    <text evidence="2">Belongs to the amino acid-polyamine-organocation (APC) superfamily. Spore germination protein (SGP) (TC 2.A.3.9) family.</text>
</comment>
<evidence type="ECO:0000313" key="10">
    <source>
        <dbReference type="Proteomes" id="UP000005178"/>
    </source>
</evidence>
<reference evidence="9" key="2">
    <citation type="submission" date="2013-08" db="EMBL/GenBank/DDBJ databases">
        <title>Draft genome sequence of Anaerofustis stercorihominis (DSM 17244).</title>
        <authorList>
            <person name="Sudarsanam P."/>
            <person name="Ley R."/>
            <person name="Guruge J."/>
            <person name="Turnbaugh P.J."/>
            <person name="Mahowald M."/>
            <person name="Liep D."/>
            <person name="Gordon J."/>
        </authorList>
    </citation>
    <scope>NUCLEOTIDE SEQUENCE</scope>
    <source>
        <strain evidence="9">DSM 17244</strain>
    </source>
</reference>
<feature type="transmembrane region" description="Helical" evidence="8">
    <location>
        <begin position="12"/>
        <end position="29"/>
    </location>
</feature>
<keyword evidence="5 8" id="KW-0812">Transmembrane</keyword>
<keyword evidence="7 8" id="KW-0472">Membrane</keyword>
<comment type="caution">
    <text evidence="9">The sequence shown here is derived from an EMBL/GenBank/DDBJ whole genome shotgun (WGS) entry which is preliminary data.</text>
</comment>
<feature type="transmembrane region" description="Helical" evidence="8">
    <location>
        <begin position="35"/>
        <end position="56"/>
    </location>
</feature>
<feature type="transmembrane region" description="Helical" evidence="8">
    <location>
        <begin position="212"/>
        <end position="238"/>
    </location>
</feature>
<accession>B1C6U2</accession>
<dbReference type="RefSeq" id="WP_007048893.1">
    <property type="nucleotide sequence ID" value="NZ_DS560015.1"/>
</dbReference>
<dbReference type="Proteomes" id="UP000005178">
    <property type="component" value="Unassembled WGS sequence"/>
</dbReference>
<feature type="transmembrane region" description="Helical" evidence="8">
    <location>
        <begin position="299"/>
        <end position="318"/>
    </location>
</feature>
<evidence type="ECO:0000256" key="5">
    <source>
        <dbReference type="ARBA" id="ARBA00022692"/>
    </source>
</evidence>
<dbReference type="InterPro" id="IPR004761">
    <property type="entry name" value="Spore_GerAB"/>
</dbReference>
<evidence type="ECO:0000256" key="1">
    <source>
        <dbReference type="ARBA" id="ARBA00004141"/>
    </source>
</evidence>
<evidence type="ECO:0000256" key="7">
    <source>
        <dbReference type="ARBA" id="ARBA00023136"/>
    </source>
</evidence>
<dbReference type="GeneID" id="97999391"/>
<gene>
    <name evidence="9" type="ORF">ANASTE_00439</name>
</gene>
<evidence type="ECO:0000256" key="4">
    <source>
        <dbReference type="ARBA" id="ARBA00022544"/>
    </source>
</evidence>
<dbReference type="GO" id="GO:0016020">
    <property type="term" value="C:membrane"/>
    <property type="evidence" value="ECO:0007669"/>
    <property type="project" value="UniProtKB-SubCell"/>
</dbReference>
<dbReference type="NCBIfam" id="TIGR00912">
    <property type="entry name" value="2A0309"/>
    <property type="match status" value="1"/>
</dbReference>
<feature type="transmembrane region" description="Helical" evidence="8">
    <location>
        <begin position="77"/>
        <end position="99"/>
    </location>
</feature>
<dbReference type="AlphaFoldDB" id="B1C6U2"/>
<keyword evidence="4" id="KW-0309">Germination</keyword>
<feature type="transmembrane region" description="Helical" evidence="8">
    <location>
        <begin position="330"/>
        <end position="347"/>
    </location>
</feature>
<feature type="transmembrane region" description="Helical" evidence="8">
    <location>
        <begin position="105"/>
        <end position="126"/>
    </location>
</feature>
<name>B1C6U2_9FIRM</name>
<sequence length="356" mass="41132">MDKLSTKEMASMMILYMLGTAIMTGYTFYTTPHPLYIIISFLSALIPIVTCTIIIKNNKKNLFSVIDESFNKFFSKIINLFFVIYAFIIELFYLRYFIIFTKNNILIKTPVIITTIIFLLLIFLTLKRNIITLGKLSTFLIPINILIILFGILFSVKMFDINNLNSLLTLNMDNIYDNLLLSIILPFSDIVLFGFIINNINKNENIKKSYSIAFIVSFILIMLMYFTNIFVLGFPLLLKVPYPTFITVGLSSIGTYVTRMEIIVAFNFFISTLVKISVCSFAAMLGLKHIMDLDNIKDINIIYTIIVFITVMIMPSTINKLLLLLFKFKWYFLFTAFILPILVLIRSKIKNRKKAI</sequence>